<dbReference type="EMBL" id="JACBKZ010000012">
    <property type="protein sequence ID" value="KAF5937086.1"/>
    <property type="molecule type" value="Genomic_DNA"/>
</dbReference>
<comment type="caution">
    <text evidence="2">The sequence shown here is derived from an EMBL/GenBank/DDBJ whole genome shotgun (WGS) entry which is preliminary data.</text>
</comment>
<reference evidence="3" key="1">
    <citation type="journal article" date="2020" name="Nat. Commun.">
        <title>Genome assembly of wild tea tree DASZ reveals pedigree and selection history of tea varieties.</title>
        <authorList>
            <person name="Zhang W."/>
            <person name="Zhang Y."/>
            <person name="Qiu H."/>
            <person name="Guo Y."/>
            <person name="Wan H."/>
            <person name="Zhang X."/>
            <person name="Scossa F."/>
            <person name="Alseekh S."/>
            <person name="Zhang Q."/>
            <person name="Wang P."/>
            <person name="Xu L."/>
            <person name="Schmidt M.H."/>
            <person name="Jia X."/>
            <person name="Li D."/>
            <person name="Zhu A."/>
            <person name="Guo F."/>
            <person name="Chen W."/>
            <person name="Ni D."/>
            <person name="Usadel B."/>
            <person name="Fernie A.R."/>
            <person name="Wen W."/>
        </authorList>
    </citation>
    <scope>NUCLEOTIDE SEQUENCE [LARGE SCALE GENOMIC DNA]</scope>
    <source>
        <strain evidence="3">cv. G240</strain>
    </source>
</reference>
<evidence type="ECO:0000259" key="1">
    <source>
        <dbReference type="Pfam" id="PF23572"/>
    </source>
</evidence>
<dbReference type="GO" id="GO:0005737">
    <property type="term" value="C:cytoplasm"/>
    <property type="evidence" value="ECO:0007669"/>
    <property type="project" value="TreeGrafter"/>
</dbReference>
<dbReference type="GO" id="GO:0016881">
    <property type="term" value="F:acid-amino acid ligase activity"/>
    <property type="evidence" value="ECO:0007669"/>
    <property type="project" value="TreeGrafter"/>
</dbReference>
<dbReference type="PANTHER" id="PTHR31901">
    <property type="entry name" value="GH3 DOMAIN-CONTAINING PROTEIN"/>
    <property type="match status" value="1"/>
</dbReference>
<dbReference type="InterPro" id="IPR004993">
    <property type="entry name" value="GH3"/>
</dbReference>
<reference evidence="2 3" key="2">
    <citation type="submission" date="2020-07" db="EMBL/GenBank/DDBJ databases">
        <title>Genome assembly of wild tea tree DASZ reveals pedigree and selection history of tea varieties.</title>
        <authorList>
            <person name="Zhang W."/>
        </authorList>
    </citation>
    <scope>NUCLEOTIDE SEQUENCE [LARGE SCALE GENOMIC DNA]</scope>
    <source>
        <strain evidence="3">cv. G240</strain>
        <tissue evidence="2">Leaf</tissue>
    </source>
</reference>
<keyword evidence="3" id="KW-1185">Reference proteome</keyword>
<accession>A0A7J7GCQ8</accession>
<dbReference type="Proteomes" id="UP000593564">
    <property type="component" value="Unassembled WGS sequence"/>
</dbReference>
<feature type="domain" description="GH3 C-terminal" evidence="1">
    <location>
        <begin position="16"/>
        <end position="123"/>
    </location>
</feature>
<dbReference type="AlphaFoldDB" id="A0A7J7GCQ8"/>
<evidence type="ECO:0000313" key="3">
    <source>
        <dbReference type="Proteomes" id="UP000593564"/>
    </source>
</evidence>
<organism evidence="2 3">
    <name type="scientific">Camellia sinensis</name>
    <name type="common">Tea plant</name>
    <name type="synonym">Thea sinensis</name>
    <dbReference type="NCBI Taxonomy" id="4442"/>
    <lineage>
        <taxon>Eukaryota</taxon>
        <taxon>Viridiplantae</taxon>
        <taxon>Streptophyta</taxon>
        <taxon>Embryophyta</taxon>
        <taxon>Tracheophyta</taxon>
        <taxon>Spermatophyta</taxon>
        <taxon>Magnoliopsida</taxon>
        <taxon>eudicotyledons</taxon>
        <taxon>Gunneridae</taxon>
        <taxon>Pentapetalae</taxon>
        <taxon>asterids</taxon>
        <taxon>Ericales</taxon>
        <taxon>Theaceae</taxon>
        <taxon>Camellia</taxon>
    </lineage>
</organism>
<sequence length="153" mass="17086">MLFNINSDKTDESELQKAVENAFVVEYTSYANTKTISGHFVIYWELLAKDSCNSPSEDVLAQCCLAMEESLNSVYRQGRVTDNSIEALEIRVVKSGTFKKLMDYAISRGASLISSKVLRCVSFTPIMELLDSRVYQHILACLCLIGLLTPSVK</sequence>
<protein>
    <recommendedName>
        <fullName evidence="1">GH3 C-terminal domain-containing protein</fullName>
    </recommendedName>
</protein>
<dbReference type="InterPro" id="IPR055378">
    <property type="entry name" value="GH3_C"/>
</dbReference>
<gene>
    <name evidence="2" type="ORF">HYC85_024592</name>
</gene>
<name>A0A7J7GCQ8_CAMSI</name>
<dbReference type="PANTHER" id="PTHR31901:SF96">
    <property type="entry name" value="INDOLE-3-ACETIC ACID-AMIDO SYNTHETASE GH3.1-RELATED"/>
    <property type="match status" value="1"/>
</dbReference>
<evidence type="ECO:0000313" key="2">
    <source>
        <dbReference type="EMBL" id="KAF5937086.1"/>
    </source>
</evidence>
<proteinExistence type="predicted"/>
<dbReference type="Pfam" id="PF23572">
    <property type="entry name" value="GH3_C"/>
    <property type="match status" value="1"/>
</dbReference>